<dbReference type="EMBL" id="CACRXK020041315">
    <property type="protein sequence ID" value="CAB4045707.1"/>
    <property type="molecule type" value="Genomic_DNA"/>
</dbReference>
<sequence>MCKHNEGNYWKTNSWNGRATINCSGEGLHFEGNSINLTTIEFHHLKFLDTFLKADDVSLTVNNCLFGSFEKDTAFSNLINVSVTKHVLGNLRINITSTNFLEKNNAGSVSVVNNQTVPVFVEIRNITVANNYLKKTNRVISLQGFVNFNFMNSEISNTKFSEKRSFFINPAYLVTFQSSFFVKNNVNDNIGPM</sequence>
<proteinExistence type="predicted"/>
<accession>A0A7D9KN41</accession>
<comment type="caution">
    <text evidence="1">The sequence shown here is derived from an EMBL/GenBank/DDBJ whole genome shotgun (WGS) entry which is preliminary data.</text>
</comment>
<evidence type="ECO:0000313" key="2">
    <source>
        <dbReference type="Proteomes" id="UP001152795"/>
    </source>
</evidence>
<gene>
    <name evidence="1" type="ORF">PACLA_8A071004</name>
</gene>
<dbReference type="AlphaFoldDB" id="A0A7D9KN41"/>
<dbReference type="Proteomes" id="UP001152795">
    <property type="component" value="Unassembled WGS sequence"/>
</dbReference>
<keyword evidence="2" id="KW-1185">Reference proteome</keyword>
<organism evidence="1 2">
    <name type="scientific">Paramuricea clavata</name>
    <name type="common">Red gorgonian</name>
    <name type="synonym">Violescent sea-whip</name>
    <dbReference type="NCBI Taxonomy" id="317549"/>
    <lineage>
        <taxon>Eukaryota</taxon>
        <taxon>Metazoa</taxon>
        <taxon>Cnidaria</taxon>
        <taxon>Anthozoa</taxon>
        <taxon>Octocorallia</taxon>
        <taxon>Malacalcyonacea</taxon>
        <taxon>Plexauridae</taxon>
        <taxon>Paramuricea</taxon>
    </lineage>
</organism>
<feature type="non-terminal residue" evidence="1">
    <location>
        <position position="193"/>
    </location>
</feature>
<protein>
    <submittedName>
        <fullName evidence="1">Uncharacterized protein</fullName>
    </submittedName>
</protein>
<evidence type="ECO:0000313" key="1">
    <source>
        <dbReference type="EMBL" id="CAB4045707.1"/>
    </source>
</evidence>
<reference evidence="1" key="1">
    <citation type="submission" date="2020-04" db="EMBL/GenBank/DDBJ databases">
        <authorList>
            <person name="Alioto T."/>
            <person name="Alioto T."/>
            <person name="Gomez Garrido J."/>
        </authorList>
    </citation>
    <scope>NUCLEOTIDE SEQUENCE</scope>
    <source>
        <strain evidence="1">A484AB</strain>
    </source>
</reference>
<name>A0A7D9KN41_PARCT</name>